<organism evidence="1 2">
    <name type="scientific">Pleurodeles waltl</name>
    <name type="common">Iberian ribbed newt</name>
    <dbReference type="NCBI Taxonomy" id="8319"/>
    <lineage>
        <taxon>Eukaryota</taxon>
        <taxon>Metazoa</taxon>
        <taxon>Chordata</taxon>
        <taxon>Craniata</taxon>
        <taxon>Vertebrata</taxon>
        <taxon>Euteleostomi</taxon>
        <taxon>Amphibia</taxon>
        <taxon>Batrachia</taxon>
        <taxon>Caudata</taxon>
        <taxon>Salamandroidea</taxon>
        <taxon>Salamandridae</taxon>
        <taxon>Pleurodelinae</taxon>
        <taxon>Pleurodeles</taxon>
    </lineage>
</organism>
<gene>
    <name evidence="1" type="ORF">NDU88_010398</name>
</gene>
<name>A0AAV7S3W0_PLEWA</name>
<evidence type="ECO:0000313" key="1">
    <source>
        <dbReference type="EMBL" id="KAJ1157698.1"/>
    </source>
</evidence>
<comment type="caution">
    <text evidence="1">The sequence shown here is derived from an EMBL/GenBank/DDBJ whole genome shotgun (WGS) entry which is preliminary data.</text>
</comment>
<sequence>MRWPSHPRLSPVFTPSGPRCWHDERGVKTSVYLKSGNVASTSAELERVSAATSAASECEPRRVVLLSSVQLLEQWLMFCGLVHGSKGNEALDYSVANREKPYFILGRYA</sequence>
<evidence type="ECO:0000313" key="2">
    <source>
        <dbReference type="Proteomes" id="UP001066276"/>
    </source>
</evidence>
<reference evidence="1" key="1">
    <citation type="journal article" date="2022" name="bioRxiv">
        <title>Sequencing and chromosome-scale assembly of the giantPleurodeles waltlgenome.</title>
        <authorList>
            <person name="Brown T."/>
            <person name="Elewa A."/>
            <person name="Iarovenko S."/>
            <person name="Subramanian E."/>
            <person name="Araus A.J."/>
            <person name="Petzold A."/>
            <person name="Susuki M."/>
            <person name="Suzuki K.-i.T."/>
            <person name="Hayashi T."/>
            <person name="Toyoda A."/>
            <person name="Oliveira C."/>
            <person name="Osipova E."/>
            <person name="Leigh N.D."/>
            <person name="Simon A."/>
            <person name="Yun M.H."/>
        </authorList>
    </citation>
    <scope>NUCLEOTIDE SEQUENCE</scope>
    <source>
        <strain evidence="1">20211129_DDA</strain>
        <tissue evidence="1">Liver</tissue>
    </source>
</reference>
<dbReference type="Proteomes" id="UP001066276">
    <property type="component" value="Chromosome 5"/>
</dbReference>
<keyword evidence="2" id="KW-1185">Reference proteome</keyword>
<proteinExistence type="predicted"/>
<protein>
    <submittedName>
        <fullName evidence="1">Uncharacterized protein</fullName>
    </submittedName>
</protein>
<accession>A0AAV7S3W0</accession>
<dbReference type="AlphaFoldDB" id="A0AAV7S3W0"/>
<dbReference type="EMBL" id="JANPWB010000009">
    <property type="protein sequence ID" value="KAJ1157698.1"/>
    <property type="molecule type" value="Genomic_DNA"/>
</dbReference>